<dbReference type="Pfam" id="PF02493">
    <property type="entry name" value="MORN"/>
    <property type="match status" value="5"/>
</dbReference>
<evidence type="ECO:0000256" key="2">
    <source>
        <dbReference type="ARBA" id="ARBA00022490"/>
    </source>
</evidence>
<dbReference type="InterPro" id="IPR003409">
    <property type="entry name" value="MORN"/>
</dbReference>
<evidence type="ECO:0000256" key="8">
    <source>
        <dbReference type="ARBA" id="ARBA00023273"/>
    </source>
</evidence>
<protein>
    <recommendedName>
        <fullName evidence="10">Radial spoke head 1 homolog</fullName>
    </recommendedName>
</protein>
<feature type="region of interest" description="Disordered" evidence="11">
    <location>
        <begin position="88"/>
        <end position="195"/>
    </location>
</feature>
<dbReference type="Ensembl" id="ENSLLET00000001996.1">
    <property type="protein sequence ID" value="ENSLLEP00000001913.1"/>
    <property type="gene ID" value="ENSLLEG00000001220.1"/>
</dbReference>
<proteinExistence type="predicted"/>
<feature type="compositionally biased region" description="Pro residues" evidence="11">
    <location>
        <begin position="102"/>
        <end position="129"/>
    </location>
</feature>
<feature type="region of interest" description="Disordered" evidence="11">
    <location>
        <begin position="394"/>
        <end position="468"/>
    </location>
</feature>
<evidence type="ECO:0000313" key="13">
    <source>
        <dbReference type="Proteomes" id="UP000694569"/>
    </source>
</evidence>
<reference evidence="12" key="2">
    <citation type="submission" date="2025-09" db="UniProtKB">
        <authorList>
            <consortium name="Ensembl"/>
        </authorList>
    </citation>
    <scope>IDENTIFICATION</scope>
</reference>
<evidence type="ECO:0000313" key="12">
    <source>
        <dbReference type="Ensembl" id="ENSLLEP00000001913.1"/>
    </source>
</evidence>
<feature type="compositionally biased region" description="Acidic residues" evidence="11">
    <location>
        <begin position="138"/>
        <end position="156"/>
    </location>
</feature>
<dbReference type="GeneTree" id="ENSGT00940000157240"/>
<name>A0A8C5LR34_9ANUR</name>
<dbReference type="PANTHER" id="PTHR43215">
    <property type="entry name" value="RADIAL SPOKE HEAD 1 HOMOLOG"/>
    <property type="match status" value="1"/>
</dbReference>
<dbReference type="GO" id="GO:0031514">
    <property type="term" value="C:motile cilium"/>
    <property type="evidence" value="ECO:0007669"/>
    <property type="project" value="TreeGrafter"/>
</dbReference>
<accession>A0A8C5LR34</accession>
<keyword evidence="3" id="KW-0677">Repeat</keyword>
<dbReference type="PANTHER" id="PTHR43215:SF14">
    <property type="entry name" value="RADIAL SPOKE HEAD 1 HOMOLOG"/>
    <property type="match status" value="1"/>
</dbReference>
<evidence type="ECO:0000256" key="7">
    <source>
        <dbReference type="ARBA" id="ARBA00023254"/>
    </source>
</evidence>
<keyword evidence="8" id="KW-0966">Cell projection</keyword>
<feature type="compositionally biased region" description="Basic and acidic residues" evidence="11">
    <location>
        <begin position="157"/>
        <end position="167"/>
    </location>
</feature>
<evidence type="ECO:0000256" key="4">
    <source>
        <dbReference type="ARBA" id="ARBA00022846"/>
    </source>
</evidence>
<evidence type="ECO:0000256" key="1">
    <source>
        <dbReference type="ARBA" id="ARBA00004611"/>
    </source>
</evidence>
<evidence type="ECO:0000256" key="11">
    <source>
        <dbReference type="SAM" id="MobiDB-lite"/>
    </source>
</evidence>
<evidence type="ECO:0000256" key="9">
    <source>
        <dbReference type="ARBA" id="ARBA00056649"/>
    </source>
</evidence>
<dbReference type="SMART" id="SM00698">
    <property type="entry name" value="MORN"/>
    <property type="match status" value="5"/>
</dbReference>
<reference evidence="12" key="1">
    <citation type="submission" date="2025-08" db="UniProtKB">
        <authorList>
            <consortium name="Ensembl"/>
        </authorList>
    </citation>
    <scope>IDENTIFICATION</scope>
</reference>
<sequence>MPSLPITKMAAIKRLCRNMGRSITGQERLLGYRTMRLHGDWTRDRVYQRRTVRLSSVGAHSVTRAPLTECTPTRAPLTECTPARAPLTECTPTRAPLTECTPSPPGPAHRVHPLPPGPRSPSAPPPPRAPLTLSADMSELDSEEFEEEAEPDLGDYEGDRNEAGERHGHGKARLPSGDTYEGQYERGKRHGQGTYRFKNGARYVGDYSQNLKHGPGTFMYPDGSRYEGDWVDDQRHGQGAYIYANGDTYSGDWYSHQRHGQGVYTYADTGSKYVGTWVTGKQEGAGELIHLNHRYQGKFSGNKVLRFRAFLGAGTGVEDCKTELSFSYRAIKLDSGQQIKPLGPGKYMFDIGCEQQGVYVQVEQEREEEDEEEEPLAVPVTKWRPEKICSPSLWSPADVTTPPVPVVGDPAEAVDLAPPEGAAPVTDAEPEPADSSSGPVKAKTPDVPNPPAEPDVLAPQTTEPAEAL</sequence>
<comment type="subcellular location">
    <subcellularLocation>
        <location evidence="1">Cytoplasm</location>
        <location evidence="1">Cytoskeleton</location>
        <location evidence="1">Flagellum axoneme</location>
    </subcellularLocation>
</comment>
<feature type="compositionally biased region" description="Low complexity" evidence="11">
    <location>
        <begin position="396"/>
        <end position="411"/>
    </location>
</feature>
<dbReference type="AlphaFoldDB" id="A0A8C5LR34"/>
<evidence type="ECO:0000256" key="3">
    <source>
        <dbReference type="ARBA" id="ARBA00022737"/>
    </source>
</evidence>
<dbReference type="FunFam" id="2.20.110.10:FF:000010">
    <property type="entry name" value="Radial spoke head 1 homolog"/>
    <property type="match status" value="1"/>
</dbReference>
<keyword evidence="13" id="KW-1185">Reference proteome</keyword>
<dbReference type="GO" id="GO:0005634">
    <property type="term" value="C:nucleus"/>
    <property type="evidence" value="ECO:0007669"/>
    <property type="project" value="TreeGrafter"/>
</dbReference>
<evidence type="ECO:0000256" key="5">
    <source>
        <dbReference type="ARBA" id="ARBA00023069"/>
    </source>
</evidence>
<keyword evidence="4" id="KW-0282">Flagellum</keyword>
<keyword evidence="7" id="KW-0469">Meiosis</keyword>
<organism evidence="12 13">
    <name type="scientific">Leptobrachium leishanense</name>
    <name type="common">Leishan spiny toad</name>
    <dbReference type="NCBI Taxonomy" id="445787"/>
    <lineage>
        <taxon>Eukaryota</taxon>
        <taxon>Metazoa</taxon>
        <taxon>Chordata</taxon>
        <taxon>Craniata</taxon>
        <taxon>Vertebrata</taxon>
        <taxon>Euteleostomi</taxon>
        <taxon>Amphibia</taxon>
        <taxon>Batrachia</taxon>
        <taxon>Anura</taxon>
        <taxon>Pelobatoidea</taxon>
        <taxon>Megophryidae</taxon>
        <taxon>Leptobrachium</taxon>
    </lineage>
</organism>
<dbReference type="Proteomes" id="UP000694569">
    <property type="component" value="Unplaced"/>
</dbReference>
<dbReference type="GO" id="GO:0007286">
    <property type="term" value="P:spermatid development"/>
    <property type="evidence" value="ECO:0007669"/>
    <property type="project" value="TreeGrafter"/>
</dbReference>
<dbReference type="GO" id="GO:0051321">
    <property type="term" value="P:meiotic cell cycle"/>
    <property type="evidence" value="ECO:0007669"/>
    <property type="project" value="UniProtKB-KW"/>
</dbReference>
<dbReference type="Gene3D" id="2.20.110.10">
    <property type="entry name" value="Histone H3 K4-specific methyltransferase SET7/9 N-terminal domain"/>
    <property type="match status" value="3"/>
</dbReference>
<dbReference type="GO" id="GO:0035082">
    <property type="term" value="P:axoneme assembly"/>
    <property type="evidence" value="ECO:0007669"/>
    <property type="project" value="TreeGrafter"/>
</dbReference>
<comment type="function">
    <text evidence="9">Functions as part of axonemal radial spoke complexes that play an important part in the motility of sperm and cilia.</text>
</comment>
<dbReference type="OrthoDB" id="423343at2759"/>
<keyword evidence="5" id="KW-0969">Cilium</keyword>
<evidence type="ECO:0000256" key="10">
    <source>
        <dbReference type="ARBA" id="ARBA00073772"/>
    </source>
</evidence>
<dbReference type="SUPFAM" id="SSF82185">
    <property type="entry name" value="Histone H3 K4-specific methyltransferase SET7/9 N-terminal domain"/>
    <property type="match status" value="2"/>
</dbReference>
<keyword evidence="6" id="KW-0206">Cytoskeleton</keyword>
<feature type="compositionally biased region" description="Polar residues" evidence="11">
    <location>
        <begin position="459"/>
        <end position="468"/>
    </location>
</feature>
<evidence type="ECO:0000256" key="6">
    <source>
        <dbReference type="ARBA" id="ARBA00023212"/>
    </source>
</evidence>
<dbReference type="FunFam" id="2.20.110.10:FF:000002">
    <property type="entry name" value="Phosphatidylinositol 4-phosphate 5-kinase 8"/>
    <property type="match status" value="1"/>
</dbReference>
<keyword evidence="2" id="KW-0963">Cytoplasm</keyword>